<evidence type="ECO:0000256" key="1">
    <source>
        <dbReference type="SAM" id="Phobius"/>
    </source>
</evidence>
<keyword evidence="1" id="KW-0472">Membrane</keyword>
<evidence type="ECO:0000313" key="3">
    <source>
        <dbReference type="EMBL" id="MDR7072893.1"/>
    </source>
</evidence>
<evidence type="ECO:0000259" key="2">
    <source>
        <dbReference type="Pfam" id="PF01423"/>
    </source>
</evidence>
<accession>A0ABU1U092</accession>
<feature type="transmembrane region" description="Helical" evidence="1">
    <location>
        <begin position="74"/>
        <end position="92"/>
    </location>
</feature>
<keyword evidence="1" id="KW-1133">Transmembrane helix</keyword>
<proteinExistence type="predicted"/>
<dbReference type="SUPFAM" id="SSF50182">
    <property type="entry name" value="Sm-like ribonucleoproteins"/>
    <property type="match status" value="1"/>
</dbReference>
<dbReference type="Pfam" id="PF01423">
    <property type="entry name" value="LSM"/>
    <property type="match status" value="1"/>
</dbReference>
<dbReference type="Gene3D" id="2.30.30.100">
    <property type="match status" value="1"/>
</dbReference>
<keyword evidence="4" id="KW-1185">Reference proteome</keyword>
<sequence length="104" mass="12398">MFNPLKGKMSKEESSSHCGCHHKHYHDLCEMYMGQNVTIELNDGNEYHGQLHSYDNNNMYLIMAGEMEERSSRIIFVAPFVPGFGVFGFPFFRIRRFRPYRPWW</sequence>
<dbReference type="InterPro" id="IPR010920">
    <property type="entry name" value="LSM_dom_sf"/>
</dbReference>
<protein>
    <submittedName>
        <fullName evidence="3">Small nuclear ribonucleoprotein (SnRNP)-like protein</fullName>
    </submittedName>
</protein>
<gene>
    <name evidence="3" type="ORF">J2X07_001879</name>
</gene>
<dbReference type="RefSeq" id="WP_310258241.1">
    <property type="nucleotide sequence ID" value="NZ_JAVDWA010000003.1"/>
</dbReference>
<dbReference type="EMBL" id="JAVDWA010000003">
    <property type="protein sequence ID" value="MDR7072893.1"/>
    <property type="molecule type" value="Genomic_DNA"/>
</dbReference>
<dbReference type="Proteomes" id="UP001258181">
    <property type="component" value="Unassembled WGS sequence"/>
</dbReference>
<evidence type="ECO:0000313" key="4">
    <source>
        <dbReference type="Proteomes" id="UP001258181"/>
    </source>
</evidence>
<dbReference type="InterPro" id="IPR001163">
    <property type="entry name" value="Sm_dom_euk/arc"/>
</dbReference>
<comment type="caution">
    <text evidence="3">The sequence shown here is derived from an EMBL/GenBank/DDBJ whole genome shotgun (WGS) entry which is preliminary data.</text>
</comment>
<name>A0ABU1U092_9BACL</name>
<organism evidence="3 4">
    <name type="scientific">Fictibacillus barbaricus</name>
    <dbReference type="NCBI Taxonomy" id="182136"/>
    <lineage>
        <taxon>Bacteria</taxon>
        <taxon>Bacillati</taxon>
        <taxon>Bacillota</taxon>
        <taxon>Bacilli</taxon>
        <taxon>Bacillales</taxon>
        <taxon>Fictibacillaceae</taxon>
        <taxon>Fictibacillus</taxon>
    </lineage>
</organism>
<feature type="domain" description="Sm" evidence="2">
    <location>
        <begin position="30"/>
        <end position="61"/>
    </location>
</feature>
<reference evidence="3 4" key="1">
    <citation type="submission" date="2023-07" db="EMBL/GenBank/DDBJ databases">
        <title>Sorghum-associated microbial communities from plants grown in Nebraska, USA.</title>
        <authorList>
            <person name="Schachtman D."/>
        </authorList>
    </citation>
    <scope>NUCLEOTIDE SEQUENCE [LARGE SCALE GENOMIC DNA]</scope>
    <source>
        <strain evidence="3 4">BE211</strain>
    </source>
</reference>
<keyword evidence="1" id="KW-0812">Transmembrane</keyword>